<proteinExistence type="predicted"/>
<dbReference type="InParanoid" id="A0A286UTB7"/>
<protein>
    <submittedName>
        <fullName evidence="2">Uncharacterized protein</fullName>
    </submittedName>
</protein>
<dbReference type="Proteomes" id="UP000217199">
    <property type="component" value="Unassembled WGS sequence"/>
</dbReference>
<comment type="caution">
    <text evidence="2">The sequence shown here is derived from an EMBL/GenBank/DDBJ whole genome shotgun (WGS) entry which is preliminary data.</text>
</comment>
<accession>A0A286UTB7</accession>
<feature type="compositionally biased region" description="Polar residues" evidence="1">
    <location>
        <begin position="432"/>
        <end position="452"/>
    </location>
</feature>
<dbReference type="AlphaFoldDB" id="A0A286UTB7"/>
<keyword evidence="3" id="KW-1185">Reference proteome</keyword>
<feature type="region of interest" description="Disordered" evidence="1">
    <location>
        <begin position="243"/>
        <end position="274"/>
    </location>
</feature>
<dbReference type="EMBL" id="NBII01000002">
    <property type="protein sequence ID" value="PAV22762.1"/>
    <property type="molecule type" value="Genomic_DNA"/>
</dbReference>
<feature type="region of interest" description="Disordered" evidence="1">
    <location>
        <begin position="407"/>
        <end position="486"/>
    </location>
</feature>
<gene>
    <name evidence="2" type="ORF">PNOK_0271900</name>
</gene>
<feature type="compositionally biased region" description="Pro residues" evidence="1">
    <location>
        <begin position="26"/>
        <end position="35"/>
    </location>
</feature>
<sequence>MAFEVSSTTTISSPVPVIEISFAPPEEPVPEPYSPFTPLNQGFRDNGDEDGYRSTLLTPPAQSFSLSRLRPLPSLSGCSLGSGAGVARKPKGQGLKDEDFQALLRASKERSKVFSSQKKDLRKEVALKVHKNKQAERRALFLSKIGAPPSPTAISLPKTPPESPAIFHYSLPSPGLVSPLAHFETLEEEDDEFAPRKVWVEQVDFKLLPPSGGKAAAAAKQKRLGVYQGGFLNHERNILALDEQNEREERRRSGTRPGLLPLPTITVTTGESDQDHITSRIEKVNRVQQQVWQRQEQQQQVQQQQRKGGHARKTSWPSLEQITERYSGSVSVAGSVTSGNGNGSVNGTVATATVSTPRVRAPLPAFITARMSAASSAQNTSASVEIKNEEPVRSRPRLTCTGRIRFPSREPTATTATTITMASDSPLKPLPSSANPIATATVSRSAPRQRTNALPSTSSPPVLSPSVPSSPALPSPALSVGSAPPSPKLQITVTQIPNMQASTRRSVQLTEANLEVFNSRTRTAKDMLFAVRRRTAVAGGCLLPVPPRSESNNNLNKLTNAFEMSGLASGVSNNRNLRVKTSGYGYGSALNLNVGAGMLSPRAPWADEDEKHRRRNSAPAELPKVDRIGFMHPVLALPGGF</sequence>
<evidence type="ECO:0000256" key="1">
    <source>
        <dbReference type="SAM" id="MobiDB-lite"/>
    </source>
</evidence>
<evidence type="ECO:0000313" key="2">
    <source>
        <dbReference type="EMBL" id="PAV22762.1"/>
    </source>
</evidence>
<feature type="region of interest" description="Disordered" evidence="1">
    <location>
        <begin position="26"/>
        <end position="53"/>
    </location>
</feature>
<reference evidence="2 3" key="1">
    <citation type="journal article" date="2017" name="Mol. Ecol.">
        <title>Comparative and population genomic landscape of Phellinus noxius: A hypervariable fungus causing root rot in trees.</title>
        <authorList>
            <person name="Chung C.L."/>
            <person name="Lee T.J."/>
            <person name="Akiba M."/>
            <person name="Lee H.H."/>
            <person name="Kuo T.H."/>
            <person name="Liu D."/>
            <person name="Ke H.M."/>
            <person name="Yokoi T."/>
            <person name="Roa M.B."/>
            <person name="Lu M.J."/>
            <person name="Chang Y.Y."/>
            <person name="Ann P.J."/>
            <person name="Tsai J.N."/>
            <person name="Chen C.Y."/>
            <person name="Tzean S.S."/>
            <person name="Ota Y."/>
            <person name="Hattori T."/>
            <person name="Sahashi N."/>
            <person name="Liou R.F."/>
            <person name="Kikuchi T."/>
            <person name="Tsai I.J."/>
        </authorList>
    </citation>
    <scope>NUCLEOTIDE SEQUENCE [LARGE SCALE GENOMIC DNA]</scope>
    <source>
        <strain evidence="2 3">FFPRI411160</strain>
    </source>
</reference>
<dbReference type="OrthoDB" id="3250108at2759"/>
<feature type="compositionally biased region" description="Low complexity" evidence="1">
    <location>
        <begin position="412"/>
        <end position="422"/>
    </location>
</feature>
<feature type="compositionally biased region" description="Low complexity" evidence="1">
    <location>
        <begin position="453"/>
        <end position="483"/>
    </location>
</feature>
<feature type="region of interest" description="Disordered" evidence="1">
    <location>
        <begin position="298"/>
        <end position="319"/>
    </location>
</feature>
<evidence type="ECO:0000313" key="3">
    <source>
        <dbReference type="Proteomes" id="UP000217199"/>
    </source>
</evidence>
<name>A0A286UTB7_9AGAM</name>
<feature type="region of interest" description="Disordered" evidence="1">
    <location>
        <begin position="375"/>
        <end position="394"/>
    </location>
</feature>
<organism evidence="2 3">
    <name type="scientific">Pyrrhoderma noxium</name>
    <dbReference type="NCBI Taxonomy" id="2282107"/>
    <lineage>
        <taxon>Eukaryota</taxon>
        <taxon>Fungi</taxon>
        <taxon>Dikarya</taxon>
        <taxon>Basidiomycota</taxon>
        <taxon>Agaricomycotina</taxon>
        <taxon>Agaricomycetes</taxon>
        <taxon>Hymenochaetales</taxon>
        <taxon>Hymenochaetaceae</taxon>
        <taxon>Pyrrhoderma</taxon>
    </lineage>
</organism>